<proteinExistence type="predicted"/>
<evidence type="ECO:0000313" key="3">
    <source>
        <dbReference type="Proteomes" id="UP000076532"/>
    </source>
</evidence>
<dbReference type="Proteomes" id="UP000076532">
    <property type="component" value="Unassembled WGS sequence"/>
</dbReference>
<keyword evidence="3" id="KW-1185">Reference proteome</keyword>
<accession>A0A166KG48</accession>
<feature type="region of interest" description="Disordered" evidence="1">
    <location>
        <begin position="47"/>
        <end position="71"/>
    </location>
</feature>
<evidence type="ECO:0000256" key="1">
    <source>
        <dbReference type="SAM" id="MobiDB-lite"/>
    </source>
</evidence>
<sequence length="204" mass="23022">MATATTFQQIEVPVALELDFSMERMGGYDTSQVYSHNFLDPHVIPSLPTSQPSEKTCNSQHAPSMGWPKSPSGATYDLPQVSQEVGDYLYARSLIGPVYEHIFDSQDPEDSSKKQMAELKRVLAAAKEEFKVAYRYAVRKRDHYVAIRPKLKTKQSRWQEESTILSNATTVVESSVPKEGAVRRRRAKKETICDQFGGTLLTFQ</sequence>
<feature type="compositionally biased region" description="Polar residues" evidence="1">
    <location>
        <begin position="47"/>
        <end position="62"/>
    </location>
</feature>
<reference evidence="2 3" key="1">
    <citation type="journal article" date="2016" name="Mol. Biol. Evol.">
        <title>Comparative Genomics of Early-Diverging Mushroom-Forming Fungi Provides Insights into the Origins of Lignocellulose Decay Capabilities.</title>
        <authorList>
            <person name="Nagy L.G."/>
            <person name="Riley R."/>
            <person name="Tritt A."/>
            <person name="Adam C."/>
            <person name="Daum C."/>
            <person name="Floudas D."/>
            <person name="Sun H."/>
            <person name="Yadav J.S."/>
            <person name="Pangilinan J."/>
            <person name="Larsson K.H."/>
            <person name="Matsuura K."/>
            <person name="Barry K."/>
            <person name="Labutti K."/>
            <person name="Kuo R."/>
            <person name="Ohm R.A."/>
            <person name="Bhattacharya S.S."/>
            <person name="Shirouzu T."/>
            <person name="Yoshinaga Y."/>
            <person name="Martin F.M."/>
            <person name="Grigoriev I.V."/>
            <person name="Hibbett D.S."/>
        </authorList>
    </citation>
    <scope>NUCLEOTIDE SEQUENCE [LARGE SCALE GENOMIC DNA]</scope>
    <source>
        <strain evidence="2 3">CBS 109695</strain>
    </source>
</reference>
<name>A0A166KG48_9AGAM</name>
<dbReference type="EMBL" id="KV417544">
    <property type="protein sequence ID" value="KZP21871.1"/>
    <property type="molecule type" value="Genomic_DNA"/>
</dbReference>
<protein>
    <submittedName>
        <fullName evidence="2">Uncharacterized protein</fullName>
    </submittedName>
</protein>
<dbReference type="AlphaFoldDB" id="A0A166KG48"/>
<organism evidence="2 3">
    <name type="scientific">Athelia psychrophila</name>
    <dbReference type="NCBI Taxonomy" id="1759441"/>
    <lineage>
        <taxon>Eukaryota</taxon>
        <taxon>Fungi</taxon>
        <taxon>Dikarya</taxon>
        <taxon>Basidiomycota</taxon>
        <taxon>Agaricomycotina</taxon>
        <taxon>Agaricomycetes</taxon>
        <taxon>Agaricomycetidae</taxon>
        <taxon>Atheliales</taxon>
        <taxon>Atheliaceae</taxon>
        <taxon>Athelia</taxon>
    </lineage>
</organism>
<gene>
    <name evidence="2" type="ORF">FIBSPDRAFT_890868</name>
</gene>
<evidence type="ECO:0000313" key="2">
    <source>
        <dbReference type="EMBL" id="KZP21871.1"/>
    </source>
</evidence>